<reference evidence="2" key="1">
    <citation type="journal article" date="2019" name="Int. J. Syst. Evol. Microbiol.">
        <title>The Global Catalogue of Microorganisms (GCM) 10K type strain sequencing project: providing services to taxonomists for standard genome sequencing and annotation.</title>
        <authorList>
            <consortium name="The Broad Institute Genomics Platform"/>
            <consortium name="The Broad Institute Genome Sequencing Center for Infectious Disease"/>
            <person name="Wu L."/>
            <person name="Ma J."/>
        </authorList>
    </citation>
    <scope>NUCLEOTIDE SEQUENCE [LARGE SCALE GENOMIC DNA]</scope>
    <source>
        <strain evidence="2">CCM 8905</strain>
    </source>
</reference>
<comment type="caution">
    <text evidence="1">The sequence shown here is derived from an EMBL/GenBank/DDBJ whole genome shotgun (WGS) entry which is preliminary data.</text>
</comment>
<evidence type="ECO:0000313" key="1">
    <source>
        <dbReference type="EMBL" id="MFC6207001.1"/>
    </source>
</evidence>
<keyword evidence="2" id="KW-1185">Reference proteome</keyword>
<evidence type="ECO:0000313" key="2">
    <source>
        <dbReference type="Proteomes" id="UP001596254"/>
    </source>
</evidence>
<accession>A0ABW1SR21</accession>
<protein>
    <submittedName>
        <fullName evidence="1">Uncharacterized protein</fullName>
    </submittedName>
</protein>
<sequence length="58" mass="6803">MDLVTYLKDEIDFLTEQMKRAEDEKDNSMHFLCDARITEAKRILTQVNDGKINQLKAD</sequence>
<proteinExistence type="predicted"/>
<organism evidence="1 2">
    <name type="scientific">Levilactobacillus tongjiangensis</name>
    <dbReference type="NCBI Taxonomy" id="2486023"/>
    <lineage>
        <taxon>Bacteria</taxon>
        <taxon>Bacillati</taxon>
        <taxon>Bacillota</taxon>
        <taxon>Bacilli</taxon>
        <taxon>Lactobacillales</taxon>
        <taxon>Lactobacillaceae</taxon>
        <taxon>Levilactobacillus</taxon>
    </lineage>
</organism>
<dbReference type="RefSeq" id="WP_164506427.1">
    <property type="nucleotide sequence ID" value="NZ_JBHSSK010000018.1"/>
</dbReference>
<dbReference type="EMBL" id="JBHSSK010000018">
    <property type="protein sequence ID" value="MFC6207001.1"/>
    <property type="molecule type" value="Genomic_DNA"/>
</dbReference>
<gene>
    <name evidence="1" type="ORF">ACFP1G_05840</name>
</gene>
<dbReference type="Proteomes" id="UP001596254">
    <property type="component" value="Unassembled WGS sequence"/>
</dbReference>
<name>A0ABW1SR21_9LACO</name>